<dbReference type="PANTHER" id="PTHR30055">
    <property type="entry name" value="HTH-TYPE TRANSCRIPTIONAL REGULATOR RUTR"/>
    <property type="match status" value="1"/>
</dbReference>
<evidence type="ECO:0000259" key="4">
    <source>
        <dbReference type="PROSITE" id="PS50977"/>
    </source>
</evidence>
<dbReference type="OrthoDB" id="4823039at2"/>
<feature type="DNA-binding region" description="H-T-H motif" evidence="2">
    <location>
        <begin position="45"/>
        <end position="64"/>
    </location>
</feature>
<proteinExistence type="predicted"/>
<dbReference type="GO" id="GO:0003700">
    <property type="term" value="F:DNA-binding transcription factor activity"/>
    <property type="evidence" value="ECO:0007669"/>
    <property type="project" value="TreeGrafter"/>
</dbReference>
<reference evidence="5 6" key="1">
    <citation type="submission" date="2018-11" db="EMBL/GenBank/DDBJ databases">
        <title>Trebonia kvetii gen.nov., sp.nov., a novel acidophilic actinobacterium, and proposal of the new actinobacterial family Treboniaceae fam. nov.</title>
        <authorList>
            <person name="Rapoport D."/>
            <person name="Sagova-Mareckova M."/>
            <person name="Sedlacek I."/>
            <person name="Provaznik J."/>
            <person name="Kralova S."/>
            <person name="Pavlinic D."/>
            <person name="Benes V."/>
            <person name="Kopecky J."/>
        </authorList>
    </citation>
    <scope>NUCLEOTIDE SEQUENCE [LARGE SCALE GENOMIC DNA]</scope>
    <source>
        <strain evidence="5 6">15Tr583</strain>
    </source>
</reference>
<dbReference type="InterPro" id="IPR036271">
    <property type="entry name" value="Tet_transcr_reg_TetR-rel_C_sf"/>
</dbReference>
<organism evidence="5 6">
    <name type="scientific">Trebonia kvetii</name>
    <dbReference type="NCBI Taxonomy" id="2480626"/>
    <lineage>
        <taxon>Bacteria</taxon>
        <taxon>Bacillati</taxon>
        <taxon>Actinomycetota</taxon>
        <taxon>Actinomycetes</taxon>
        <taxon>Streptosporangiales</taxon>
        <taxon>Treboniaceae</taxon>
        <taxon>Trebonia</taxon>
    </lineage>
</organism>
<feature type="region of interest" description="Disordered" evidence="3">
    <location>
        <begin position="1"/>
        <end position="22"/>
    </location>
</feature>
<evidence type="ECO:0000256" key="2">
    <source>
        <dbReference type="PROSITE-ProRule" id="PRU00335"/>
    </source>
</evidence>
<dbReference type="PROSITE" id="PS50977">
    <property type="entry name" value="HTH_TETR_2"/>
    <property type="match status" value="1"/>
</dbReference>
<evidence type="ECO:0000256" key="3">
    <source>
        <dbReference type="SAM" id="MobiDB-lite"/>
    </source>
</evidence>
<protein>
    <submittedName>
        <fullName evidence="5">TetR family transcriptional regulator</fullName>
    </submittedName>
</protein>
<comment type="caution">
    <text evidence="5">The sequence shown here is derived from an EMBL/GenBank/DDBJ whole genome shotgun (WGS) entry which is preliminary data.</text>
</comment>
<evidence type="ECO:0000313" key="5">
    <source>
        <dbReference type="EMBL" id="TVZ00468.1"/>
    </source>
</evidence>
<dbReference type="InterPro" id="IPR001647">
    <property type="entry name" value="HTH_TetR"/>
</dbReference>
<dbReference type="SUPFAM" id="SSF48498">
    <property type="entry name" value="Tetracyclin repressor-like, C-terminal domain"/>
    <property type="match status" value="1"/>
</dbReference>
<dbReference type="PANTHER" id="PTHR30055:SF146">
    <property type="entry name" value="HTH-TYPE TRANSCRIPTIONAL DUAL REGULATOR CECR"/>
    <property type="match status" value="1"/>
</dbReference>
<accession>A0A6P2BNK5</accession>
<keyword evidence="6" id="KW-1185">Reference proteome</keyword>
<dbReference type="RefSeq" id="WP_145861314.1">
    <property type="nucleotide sequence ID" value="NZ_RPFW01000009.1"/>
</dbReference>
<keyword evidence="1 2" id="KW-0238">DNA-binding</keyword>
<dbReference type="EMBL" id="RPFW01000009">
    <property type="protein sequence ID" value="TVZ00468.1"/>
    <property type="molecule type" value="Genomic_DNA"/>
</dbReference>
<gene>
    <name evidence="5" type="ORF">EAS64_38265</name>
</gene>
<dbReference type="GO" id="GO:0000976">
    <property type="term" value="F:transcription cis-regulatory region binding"/>
    <property type="evidence" value="ECO:0007669"/>
    <property type="project" value="TreeGrafter"/>
</dbReference>
<dbReference type="Gene3D" id="1.10.10.60">
    <property type="entry name" value="Homeodomain-like"/>
    <property type="match status" value="1"/>
</dbReference>
<dbReference type="Gene3D" id="1.10.357.10">
    <property type="entry name" value="Tetracycline Repressor, domain 2"/>
    <property type="match status" value="1"/>
</dbReference>
<name>A0A6P2BNK5_9ACTN</name>
<dbReference type="Pfam" id="PF00440">
    <property type="entry name" value="TetR_N"/>
    <property type="match status" value="1"/>
</dbReference>
<dbReference type="PRINTS" id="PR00455">
    <property type="entry name" value="HTHTETR"/>
</dbReference>
<evidence type="ECO:0000256" key="1">
    <source>
        <dbReference type="ARBA" id="ARBA00023125"/>
    </source>
</evidence>
<dbReference type="InterPro" id="IPR009057">
    <property type="entry name" value="Homeodomain-like_sf"/>
</dbReference>
<dbReference type="Proteomes" id="UP000460272">
    <property type="component" value="Unassembled WGS sequence"/>
</dbReference>
<feature type="compositionally biased region" description="Basic and acidic residues" evidence="3">
    <location>
        <begin position="10"/>
        <end position="22"/>
    </location>
</feature>
<dbReference type="InterPro" id="IPR050109">
    <property type="entry name" value="HTH-type_TetR-like_transc_reg"/>
</dbReference>
<dbReference type="SUPFAM" id="SSF46689">
    <property type="entry name" value="Homeodomain-like"/>
    <property type="match status" value="1"/>
</dbReference>
<dbReference type="AlphaFoldDB" id="A0A6P2BNK5"/>
<evidence type="ECO:0000313" key="6">
    <source>
        <dbReference type="Proteomes" id="UP000460272"/>
    </source>
</evidence>
<sequence>MDPEQPPVKRRYDAPKRRQAAERTRTAVLDAALHLFTRQGYTATTMTAIAAQAGVALDTVYASVGRKPDLARLLIETAISGTSQAIPADGRDYVRAIQAAPDARTRIAIYAAAMRQIAGRLAPVLGIVQQAAPAEPELAELWREIAERRAANMRRFIDALAAVGTLRVEPGEAADIVWATNAPELYQLLAGQRGWTPERYEHFLADTWQRLLLAD</sequence>
<feature type="domain" description="HTH tetR-type" evidence="4">
    <location>
        <begin position="22"/>
        <end position="82"/>
    </location>
</feature>